<reference evidence="8" key="1">
    <citation type="submission" date="2021-08" db="EMBL/GenBank/DDBJ databases">
        <title>Chromosome-Level Trichoderma cornu-damae using Hi-C Data.</title>
        <authorList>
            <person name="Kim C.S."/>
        </authorList>
    </citation>
    <scope>NUCLEOTIDE SEQUENCE</scope>
    <source>
        <strain evidence="8">KA19-0412C</strain>
    </source>
</reference>
<sequence>MAADSCVPRRETANNMGSAWSHPVLGAAASSSAALPAKQQRQPFHVKKVAIIGAGPAGLAAARYLRAQGAVDCITIFEQQDEVGGVWRYSGIAPKEVPVPQQDPFWGPEPSIWPEGAPAPVFPSPMYERLYANIPGCLMGFHGREFPSDSLVFPQRQEIQEYLVRYAEDLRHLIKFRHQVTQVGLEARDGRDRWHLEAASTLNDGQVVRGVYDAVVVANGHYSVPFIPSIKNIREFNAAHPSIITHSKQYRKNGRFEGKKVVVVGNGPSGLDLALQINEVAARTLMSVRHATPPDKISHIGCEEVPEIVEFLPGRRGLLFKDGSVESDVDYIVFCTGFLFGYPFLPGLNHKIITSGRGVHGLYQHLFLIRHPTLVFPALNMKSVPWPLAESQAAVFSAVWSNDLELPSDDDMDKWSKELEERGGESLHVFPAPGDDGKYINEFYDWAKKATHVGKEPPRWDGERFWQREISPLAKIKFEEEGYKAKTLAELGFHYRPDAE</sequence>
<organism evidence="8 9">
    <name type="scientific">Trichoderma cornu-damae</name>
    <dbReference type="NCBI Taxonomy" id="654480"/>
    <lineage>
        <taxon>Eukaryota</taxon>
        <taxon>Fungi</taxon>
        <taxon>Dikarya</taxon>
        <taxon>Ascomycota</taxon>
        <taxon>Pezizomycotina</taxon>
        <taxon>Sordariomycetes</taxon>
        <taxon>Hypocreomycetidae</taxon>
        <taxon>Hypocreales</taxon>
        <taxon>Hypocreaceae</taxon>
        <taxon>Trichoderma</taxon>
    </lineage>
</organism>
<accession>A0A9P8TX07</accession>
<keyword evidence="9" id="KW-1185">Reference proteome</keyword>
<dbReference type="InterPro" id="IPR020946">
    <property type="entry name" value="Flavin_mOase-like"/>
</dbReference>
<dbReference type="GO" id="GO:0004499">
    <property type="term" value="F:N,N-dimethylaniline monooxygenase activity"/>
    <property type="evidence" value="ECO:0007669"/>
    <property type="project" value="InterPro"/>
</dbReference>
<dbReference type="GO" id="GO:0050661">
    <property type="term" value="F:NADP binding"/>
    <property type="evidence" value="ECO:0007669"/>
    <property type="project" value="InterPro"/>
</dbReference>
<name>A0A9P8TX07_9HYPO</name>
<comment type="caution">
    <text evidence="8">The sequence shown here is derived from an EMBL/GenBank/DDBJ whole genome shotgun (WGS) entry which is preliminary data.</text>
</comment>
<dbReference type="GO" id="GO:0050660">
    <property type="term" value="F:flavin adenine dinucleotide binding"/>
    <property type="evidence" value="ECO:0007669"/>
    <property type="project" value="InterPro"/>
</dbReference>
<keyword evidence="6" id="KW-0560">Oxidoreductase</keyword>
<evidence type="ECO:0000256" key="5">
    <source>
        <dbReference type="ARBA" id="ARBA00022857"/>
    </source>
</evidence>
<keyword evidence="7 8" id="KW-0503">Monooxygenase</keyword>
<gene>
    <name evidence="8" type="ORF">Trco_001156</name>
</gene>
<evidence type="ECO:0000256" key="6">
    <source>
        <dbReference type="ARBA" id="ARBA00023002"/>
    </source>
</evidence>
<dbReference type="PRINTS" id="PR00419">
    <property type="entry name" value="ADXRDTASE"/>
</dbReference>
<proteinExistence type="inferred from homology"/>
<keyword evidence="3" id="KW-0285">Flavoprotein</keyword>
<dbReference type="Pfam" id="PF00743">
    <property type="entry name" value="FMO-like"/>
    <property type="match status" value="2"/>
</dbReference>
<dbReference type="Proteomes" id="UP000827724">
    <property type="component" value="Unassembled WGS sequence"/>
</dbReference>
<dbReference type="InterPro" id="IPR036188">
    <property type="entry name" value="FAD/NAD-bd_sf"/>
</dbReference>
<evidence type="ECO:0000256" key="4">
    <source>
        <dbReference type="ARBA" id="ARBA00022827"/>
    </source>
</evidence>
<dbReference type="Pfam" id="PF13450">
    <property type="entry name" value="NAD_binding_8"/>
    <property type="match status" value="1"/>
</dbReference>
<dbReference type="Gene3D" id="3.50.50.60">
    <property type="entry name" value="FAD/NAD(P)-binding domain"/>
    <property type="match status" value="2"/>
</dbReference>
<evidence type="ECO:0000256" key="7">
    <source>
        <dbReference type="ARBA" id="ARBA00023033"/>
    </source>
</evidence>
<evidence type="ECO:0000256" key="3">
    <source>
        <dbReference type="ARBA" id="ARBA00022630"/>
    </source>
</evidence>
<dbReference type="AlphaFoldDB" id="A0A9P8TX07"/>
<dbReference type="OrthoDB" id="66881at2759"/>
<comment type="similarity">
    <text evidence="2">Belongs to the FMO family.</text>
</comment>
<evidence type="ECO:0000256" key="2">
    <source>
        <dbReference type="ARBA" id="ARBA00009183"/>
    </source>
</evidence>
<evidence type="ECO:0000313" key="8">
    <source>
        <dbReference type="EMBL" id="KAH6611136.1"/>
    </source>
</evidence>
<protein>
    <submittedName>
        <fullName evidence="8">Thiol-specific monooxygenase</fullName>
    </submittedName>
</protein>
<comment type="cofactor">
    <cofactor evidence="1">
        <name>FAD</name>
        <dbReference type="ChEBI" id="CHEBI:57692"/>
    </cofactor>
</comment>
<keyword evidence="4" id="KW-0274">FAD</keyword>
<evidence type="ECO:0000256" key="1">
    <source>
        <dbReference type="ARBA" id="ARBA00001974"/>
    </source>
</evidence>
<keyword evidence="5" id="KW-0521">NADP</keyword>
<dbReference type="FunFam" id="3.50.50.60:FF:000138">
    <property type="entry name" value="Flavin-containing monooxygenase"/>
    <property type="match status" value="1"/>
</dbReference>
<dbReference type="InterPro" id="IPR050346">
    <property type="entry name" value="FMO-like"/>
</dbReference>
<evidence type="ECO:0000313" key="9">
    <source>
        <dbReference type="Proteomes" id="UP000827724"/>
    </source>
</evidence>
<dbReference type="EMBL" id="JAIWOZ010000001">
    <property type="protein sequence ID" value="KAH6611136.1"/>
    <property type="molecule type" value="Genomic_DNA"/>
</dbReference>
<dbReference type="SUPFAM" id="SSF51905">
    <property type="entry name" value="FAD/NAD(P)-binding domain"/>
    <property type="match status" value="3"/>
</dbReference>
<dbReference type="PANTHER" id="PTHR23023">
    <property type="entry name" value="DIMETHYLANILINE MONOOXYGENASE"/>
    <property type="match status" value="1"/>
</dbReference>